<sequence>MVEGLSPPGLAKIERVQFHSGPAFSNLQVVPAQNKQKQEGMAKTDVSAASLPGEDIERIWLNYTIDLLKRESRQRHCEHSWSAQRGMRISILEPLEENKYSVKRPFFLTKENHSFLSQTWRKRGPGLSSPSLPRCSIPNQAKRSINQTRTKRKQRRKRKAVLVSDWDKEGNLNLFPDSRLRKPGLVIPNPSAGQRLQRICRKLMTLQPSITGFGTKLTAPGKERKAVYPKQ</sequence>
<proteinExistence type="predicted"/>
<organism evidence="1 2">
    <name type="scientific">Salix brachista</name>
    <dbReference type="NCBI Taxonomy" id="2182728"/>
    <lineage>
        <taxon>Eukaryota</taxon>
        <taxon>Viridiplantae</taxon>
        <taxon>Streptophyta</taxon>
        <taxon>Embryophyta</taxon>
        <taxon>Tracheophyta</taxon>
        <taxon>Spermatophyta</taxon>
        <taxon>Magnoliopsida</taxon>
        <taxon>eudicotyledons</taxon>
        <taxon>Gunneridae</taxon>
        <taxon>Pentapetalae</taxon>
        <taxon>rosids</taxon>
        <taxon>fabids</taxon>
        <taxon>Malpighiales</taxon>
        <taxon>Salicaceae</taxon>
        <taxon>Saliceae</taxon>
        <taxon>Salix</taxon>
    </lineage>
</organism>
<dbReference type="EMBL" id="VDCV01000020">
    <property type="protein sequence ID" value="KAB5511317.1"/>
    <property type="molecule type" value="Genomic_DNA"/>
</dbReference>
<keyword evidence="2" id="KW-1185">Reference proteome</keyword>
<gene>
    <name evidence="1" type="ORF">DKX38_030112</name>
</gene>
<dbReference type="Proteomes" id="UP000326939">
    <property type="component" value="Mitochondrion MT"/>
</dbReference>
<name>A0A5N5J861_9ROSI</name>
<dbReference type="AlphaFoldDB" id="A0A5N5J861"/>
<accession>A0A5N5J861</accession>
<evidence type="ECO:0000313" key="2">
    <source>
        <dbReference type="Proteomes" id="UP000326939"/>
    </source>
</evidence>
<keyword evidence="1" id="KW-0496">Mitochondrion</keyword>
<reference evidence="2" key="1">
    <citation type="journal article" date="2019" name="Gigascience">
        <title>De novo genome assembly of the endangered Acer yangbiense, a plant species with extremely small populations endemic to Yunnan Province, China.</title>
        <authorList>
            <person name="Yang J."/>
            <person name="Wariss H.M."/>
            <person name="Tao L."/>
            <person name="Zhang R."/>
            <person name="Yun Q."/>
            <person name="Hollingsworth P."/>
            <person name="Dao Z."/>
            <person name="Luo G."/>
            <person name="Guo H."/>
            <person name="Ma Y."/>
            <person name="Sun W."/>
        </authorList>
    </citation>
    <scope>NUCLEOTIDE SEQUENCE [LARGE SCALE GENOMIC DNA]</scope>
    <source>
        <strain evidence="2">cv. br00</strain>
    </source>
</reference>
<comment type="caution">
    <text evidence="1">The sequence shown here is derived from an EMBL/GenBank/DDBJ whole genome shotgun (WGS) entry which is preliminary data.</text>
</comment>
<geneLocation type="mitochondrion" evidence="1"/>
<evidence type="ECO:0000313" key="1">
    <source>
        <dbReference type="EMBL" id="KAB5511317.1"/>
    </source>
</evidence>
<protein>
    <submittedName>
        <fullName evidence="1">Uncharacterized protein</fullName>
    </submittedName>
</protein>